<comment type="similarity">
    <text evidence="2">Belongs to the transferase hexapeptide repeat family.</text>
</comment>
<gene>
    <name evidence="10" type="ORF">F0357_18645</name>
</gene>
<dbReference type="GO" id="GO:0006535">
    <property type="term" value="P:cysteine biosynthetic process from serine"/>
    <property type="evidence" value="ECO:0007669"/>
    <property type="project" value="InterPro"/>
</dbReference>
<name>A0A6A7Y8H1_9HYPH</name>
<evidence type="ECO:0000256" key="1">
    <source>
        <dbReference type="ARBA" id="ARBA00004876"/>
    </source>
</evidence>
<dbReference type="InterPro" id="IPR045304">
    <property type="entry name" value="LbH_SAT"/>
</dbReference>
<evidence type="ECO:0000313" key="10">
    <source>
        <dbReference type="EMBL" id="MQT14637.1"/>
    </source>
</evidence>
<keyword evidence="6 10" id="KW-0808">Transferase</keyword>
<dbReference type="UniPathway" id="UPA00136">
    <property type="reaction ID" value="UER00199"/>
</dbReference>
<accession>A0A6A7Y8H1</accession>
<keyword evidence="5" id="KW-0028">Amino-acid biosynthesis</keyword>
<reference evidence="10 11" key="1">
    <citation type="submission" date="2019-09" db="EMBL/GenBank/DDBJ databases">
        <title>Segnochrobactrum spirostomi gen. nov., sp. nov., isolated from the ciliate Spirostomum cf. yagiui and description of a novel family, Segnochrobactraceae fam. nov. within the order Rhizobiales of the class Alphaproteobacteria.</title>
        <authorList>
            <person name="Akter S."/>
            <person name="Shazib S.U.A."/>
            <person name="Shin M.K."/>
        </authorList>
    </citation>
    <scope>NUCLEOTIDE SEQUENCE [LARGE SCALE GENOMIC DNA]</scope>
    <source>
        <strain evidence="10 11">Sp-1</strain>
    </source>
</reference>
<sequence length="303" mass="32162">MVKPLPSETAASAGWDLDAIVADLRRSREVLHNIRHKGSVRELPSRRALAEVVEHLSAALFPTHFGATDLTDESIDYFVGASLGQALSALAEQIRRGLRFGPAQVEAETGLEAKAAEITRTFAHQLPDIRALLVSDLQAAYEGDPAATSFAEILLSYPGVVAVLHYRLAHALHRLGVPFLARLISKIAHSQTGIDIHPAAEIGSGFFIDHGTGVVIGETAIIGNHVRLYHSVTLGAKRFAVDETGALIKGKPRHPIVEDDVVIYAGATVLGRITIGRGAVIGGNAWVTQDVAPGAVLLKAASD</sequence>
<evidence type="ECO:0000256" key="2">
    <source>
        <dbReference type="ARBA" id="ARBA00007274"/>
    </source>
</evidence>
<comment type="pathway">
    <text evidence="1">Amino-acid biosynthesis; L-cysteine biosynthesis; L-cysteine from L-serine: step 1/2.</text>
</comment>
<evidence type="ECO:0000256" key="8">
    <source>
        <dbReference type="ARBA" id="ARBA00049486"/>
    </source>
</evidence>
<dbReference type="InterPro" id="IPR010493">
    <property type="entry name" value="Ser_AcTrfase_N"/>
</dbReference>
<dbReference type="Pfam" id="PF06426">
    <property type="entry name" value="SATase_N"/>
    <property type="match status" value="1"/>
</dbReference>
<dbReference type="Proteomes" id="UP000332515">
    <property type="component" value="Unassembled WGS sequence"/>
</dbReference>
<dbReference type="EMBL" id="VWNA01000002">
    <property type="protein sequence ID" value="MQT14637.1"/>
    <property type="molecule type" value="Genomic_DNA"/>
</dbReference>
<comment type="caution">
    <text evidence="10">The sequence shown here is derived from an EMBL/GenBank/DDBJ whole genome shotgun (WGS) entry which is preliminary data.</text>
</comment>
<dbReference type="SUPFAM" id="SSF51161">
    <property type="entry name" value="Trimeric LpxA-like enzymes"/>
    <property type="match status" value="1"/>
</dbReference>
<dbReference type="Gene3D" id="2.160.10.10">
    <property type="entry name" value="Hexapeptide repeat proteins"/>
    <property type="match status" value="1"/>
</dbReference>
<dbReference type="InterPro" id="IPR001451">
    <property type="entry name" value="Hexapep"/>
</dbReference>
<dbReference type="NCBIfam" id="NF041874">
    <property type="entry name" value="EPS_EpsC"/>
    <property type="match status" value="1"/>
</dbReference>
<organism evidence="10 11">
    <name type="scientific">Segnochrobactrum spirostomi</name>
    <dbReference type="NCBI Taxonomy" id="2608987"/>
    <lineage>
        <taxon>Bacteria</taxon>
        <taxon>Pseudomonadati</taxon>
        <taxon>Pseudomonadota</taxon>
        <taxon>Alphaproteobacteria</taxon>
        <taxon>Hyphomicrobiales</taxon>
        <taxon>Segnochrobactraceae</taxon>
        <taxon>Segnochrobactrum</taxon>
    </lineage>
</organism>
<dbReference type="PANTHER" id="PTHR42811">
    <property type="entry name" value="SERINE ACETYLTRANSFERASE"/>
    <property type="match status" value="1"/>
</dbReference>
<dbReference type="GO" id="GO:0005737">
    <property type="term" value="C:cytoplasm"/>
    <property type="evidence" value="ECO:0007669"/>
    <property type="project" value="InterPro"/>
</dbReference>
<proteinExistence type="inferred from homology"/>
<dbReference type="AlphaFoldDB" id="A0A6A7Y8H1"/>
<evidence type="ECO:0000259" key="9">
    <source>
        <dbReference type="Pfam" id="PF06426"/>
    </source>
</evidence>
<evidence type="ECO:0000256" key="3">
    <source>
        <dbReference type="ARBA" id="ARBA00013266"/>
    </source>
</evidence>
<protein>
    <recommendedName>
        <fullName evidence="4">Serine acetyltransferase</fullName>
        <ecNumber evidence="3">2.3.1.30</ecNumber>
    </recommendedName>
</protein>
<dbReference type="CDD" id="cd03354">
    <property type="entry name" value="LbH_SAT"/>
    <property type="match status" value="1"/>
</dbReference>
<evidence type="ECO:0000256" key="4">
    <source>
        <dbReference type="ARBA" id="ARBA00018522"/>
    </source>
</evidence>
<comment type="catalytic activity">
    <reaction evidence="8">
        <text>L-serine + acetyl-CoA = O-acetyl-L-serine + CoA</text>
        <dbReference type="Rhea" id="RHEA:24560"/>
        <dbReference type="ChEBI" id="CHEBI:33384"/>
        <dbReference type="ChEBI" id="CHEBI:57287"/>
        <dbReference type="ChEBI" id="CHEBI:57288"/>
        <dbReference type="ChEBI" id="CHEBI:58340"/>
        <dbReference type="EC" id="2.3.1.30"/>
    </reaction>
</comment>
<evidence type="ECO:0000313" key="11">
    <source>
        <dbReference type="Proteomes" id="UP000332515"/>
    </source>
</evidence>
<keyword evidence="7" id="KW-0012">Acyltransferase</keyword>
<evidence type="ECO:0000256" key="5">
    <source>
        <dbReference type="ARBA" id="ARBA00022605"/>
    </source>
</evidence>
<dbReference type="InterPro" id="IPR011004">
    <property type="entry name" value="Trimer_LpxA-like_sf"/>
</dbReference>
<dbReference type="InterPro" id="IPR053376">
    <property type="entry name" value="Serine_acetyltransferase"/>
</dbReference>
<dbReference type="Gene3D" id="1.10.3130.10">
    <property type="entry name" value="serine acetyltransferase, domain 1"/>
    <property type="match status" value="1"/>
</dbReference>
<evidence type="ECO:0000256" key="6">
    <source>
        <dbReference type="ARBA" id="ARBA00022679"/>
    </source>
</evidence>
<evidence type="ECO:0000256" key="7">
    <source>
        <dbReference type="ARBA" id="ARBA00023315"/>
    </source>
</evidence>
<feature type="domain" description="Serine acetyltransferase N-terminal" evidence="9">
    <location>
        <begin position="109"/>
        <end position="162"/>
    </location>
</feature>
<keyword evidence="11" id="KW-1185">Reference proteome</keyword>
<dbReference type="InterPro" id="IPR042122">
    <property type="entry name" value="Ser_AcTrfase_N_sf"/>
</dbReference>
<dbReference type="EC" id="2.3.1.30" evidence="3"/>
<dbReference type="Pfam" id="PF00132">
    <property type="entry name" value="Hexapep"/>
    <property type="match status" value="1"/>
</dbReference>
<dbReference type="GO" id="GO:0009001">
    <property type="term" value="F:serine O-acetyltransferase activity"/>
    <property type="evidence" value="ECO:0007669"/>
    <property type="project" value="UniProtKB-EC"/>
</dbReference>